<dbReference type="GeneID" id="7825950"/>
<name>I7MG67_TETTS</name>
<dbReference type="KEGG" id="tet:TTHERM_00584560"/>
<dbReference type="AlphaFoldDB" id="I7MG67"/>
<accession>I7MG67</accession>
<dbReference type="EMBL" id="GG662510">
    <property type="protein sequence ID" value="EAR84900.2"/>
    <property type="molecule type" value="Genomic_DNA"/>
</dbReference>
<sequence length="359" mass="42318">MNNSKDKKDQSQNEGYSNIQTLVKPSEIKGFQIKKYIAKLKKSNNKSFKQKPIIVVPIFQNVFNHNQMFMIHGFIEVETQYRDYSDHQEINMISIQNQIVSIKSIEKSTNLDMIIMNMQCNGSSGLKDFQTLIDYFSQQPNADFYIAQAIDDYQAFFFEQVKQRLSQDEFILASFSALNIETQDIEPRNMIISRALLSLFGIEMSQEQELLHQSFNISNIFGKERLKAVFSLLEFSSNFEIKRTYEYSFTTIDYINFTPQVEYEYIDWPQRPPYLQKIDLVGVIIKINVPLNQLKSIIEIRKQEQTNKSQGFLSMQNLLDYQIQTEIFIEKFYPQLVKEQEKIKELSLRHLNKQLNRCS</sequence>
<dbReference type="InParanoid" id="I7MG67"/>
<proteinExistence type="predicted"/>
<gene>
    <name evidence="1" type="ORF">TTHERM_00584560</name>
</gene>
<evidence type="ECO:0000313" key="2">
    <source>
        <dbReference type="Proteomes" id="UP000009168"/>
    </source>
</evidence>
<dbReference type="Proteomes" id="UP000009168">
    <property type="component" value="Unassembled WGS sequence"/>
</dbReference>
<evidence type="ECO:0000313" key="1">
    <source>
        <dbReference type="EMBL" id="EAR84900.2"/>
    </source>
</evidence>
<organism evidence="1 2">
    <name type="scientific">Tetrahymena thermophila (strain SB210)</name>
    <dbReference type="NCBI Taxonomy" id="312017"/>
    <lineage>
        <taxon>Eukaryota</taxon>
        <taxon>Sar</taxon>
        <taxon>Alveolata</taxon>
        <taxon>Ciliophora</taxon>
        <taxon>Intramacronucleata</taxon>
        <taxon>Oligohymenophorea</taxon>
        <taxon>Hymenostomatida</taxon>
        <taxon>Tetrahymenina</taxon>
        <taxon>Tetrahymenidae</taxon>
        <taxon>Tetrahymena</taxon>
    </lineage>
</organism>
<dbReference type="RefSeq" id="XP_001032563.2">
    <property type="nucleotide sequence ID" value="XM_001032563.2"/>
</dbReference>
<keyword evidence="2" id="KW-1185">Reference proteome</keyword>
<reference evidence="2" key="1">
    <citation type="journal article" date="2006" name="PLoS Biol.">
        <title>Macronuclear genome sequence of the ciliate Tetrahymena thermophila, a model eukaryote.</title>
        <authorList>
            <person name="Eisen J.A."/>
            <person name="Coyne R.S."/>
            <person name="Wu M."/>
            <person name="Wu D."/>
            <person name="Thiagarajan M."/>
            <person name="Wortman J.R."/>
            <person name="Badger J.H."/>
            <person name="Ren Q."/>
            <person name="Amedeo P."/>
            <person name="Jones K.M."/>
            <person name="Tallon L.J."/>
            <person name="Delcher A.L."/>
            <person name="Salzberg S.L."/>
            <person name="Silva J.C."/>
            <person name="Haas B.J."/>
            <person name="Majoros W.H."/>
            <person name="Farzad M."/>
            <person name="Carlton J.M."/>
            <person name="Smith R.K. Jr."/>
            <person name="Garg J."/>
            <person name="Pearlman R.E."/>
            <person name="Karrer K.M."/>
            <person name="Sun L."/>
            <person name="Manning G."/>
            <person name="Elde N.C."/>
            <person name="Turkewitz A.P."/>
            <person name="Asai D.J."/>
            <person name="Wilkes D.E."/>
            <person name="Wang Y."/>
            <person name="Cai H."/>
            <person name="Collins K."/>
            <person name="Stewart B.A."/>
            <person name="Lee S.R."/>
            <person name="Wilamowska K."/>
            <person name="Weinberg Z."/>
            <person name="Ruzzo W.L."/>
            <person name="Wloga D."/>
            <person name="Gaertig J."/>
            <person name="Frankel J."/>
            <person name="Tsao C.-C."/>
            <person name="Gorovsky M.A."/>
            <person name="Keeling P.J."/>
            <person name="Waller R.F."/>
            <person name="Patron N.J."/>
            <person name="Cherry J.M."/>
            <person name="Stover N.A."/>
            <person name="Krieger C.J."/>
            <person name="del Toro C."/>
            <person name="Ryder H.F."/>
            <person name="Williamson S.C."/>
            <person name="Barbeau R.A."/>
            <person name="Hamilton E.P."/>
            <person name="Orias E."/>
        </authorList>
    </citation>
    <scope>NUCLEOTIDE SEQUENCE [LARGE SCALE GENOMIC DNA]</scope>
    <source>
        <strain evidence="2">SB210</strain>
    </source>
</reference>
<protein>
    <submittedName>
        <fullName evidence="1">Uncharacterized protein</fullName>
    </submittedName>
</protein>